<keyword evidence="6" id="KW-1185">Reference proteome</keyword>
<dbReference type="Proteomes" id="UP001208689">
    <property type="component" value="Chromosome"/>
</dbReference>
<accession>A0ABY6HVV6</accession>
<keyword evidence="3" id="KW-0804">Transcription</keyword>
<dbReference type="CDD" id="cd00090">
    <property type="entry name" value="HTH_ARSR"/>
    <property type="match status" value="1"/>
</dbReference>
<dbReference type="PANTHER" id="PTHR33154:SF33">
    <property type="entry name" value="TRANSCRIPTIONAL REPRESSOR SDPR"/>
    <property type="match status" value="1"/>
</dbReference>
<organism evidence="5 6">
    <name type="scientific">Candidatus Lokiarchaeum ossiferum</name>
    <dbReference type="NCBI Taxonomy" id="2951803"/>
    <lineage>
        <taxon>Archaea</taxon>
        <taxon>Promethearchaeati</taxon>
        <taxon>Promethearchaeota</taxon>
        <taxon>Promethearchaeia</taxon>
        <taxon>Promethearchaeales</taxon>
        <taxon>Promethearchaeaceae</taxon>
        <taxon>Candidatus Lokiarchaeum</taxon>
    </lineage>
</organism>
<sequence>MDDLTPQEINEIKENLANNSDLLNLRASIEAIGNVDRFAIVNLLKKRSYTITELEGALNKSQSTISHHIKILQQQNLIMGIKQGKFTEYELVKDSFKRMNSSLIEWFSAISNW</sequence>
<evidence type="ECO:0000313" key="5">
    <source>
        <dbReference type="EMBL" id="UYP47649.1"/>
    </source>
</evidence>
<dbReference type="SUPFAM" id="SSF46785">
    <property type="entry name" value="Winged helix' DNA-binding domain"/>
    <property type="match status" value="1"/>
</dbReference>
<evidence type="ECO:0000259" key="4">
    <source>
        <dbReference type="SMART" id="SM00418"/>
    </source>
</evidence>
<dbReference type="InterPro" id="IPR001845">
    <property type="entry name" value="HTH_ArsR_DNA-bd_dom"/>
</dbReference>
<gene>
    <name evidence="5" type="ORF">NEF87_003934</name>
</gene>
<keyword evidence="1" id="KW-0805">Transcription regulation</keyword>
<dbReference type="Pfam" id="PF01022">
    <property type="entry name" value="HTH_5"/>
    <property type="match status" value="1"/>
</dbReference>
<dbReference type="InterPro" id="IPR036388">
    <property type="entry name" value="WH-like_DNA-bd_sf"/>
</dbReference>
<dbReference type="InterPro" id="IPR051081">
    <property type="entry name" value="HTH_MetalResp_TranReg"/>
</dbReference>
<dbReference type="SMART" id="SM00418">
    <property type="entry name" value="HTH_ARSR"/>
    <property type="match status" value="1"/>
</dbReference>
<evidence type="ECO:0000256" key="1">
    <source>
        <dbReference type="ARBA" id="ARBA00023015"/>
    </source>
</evidence>
<evidence type="ECO:0000256" key="2">
    <source>
        <dbReference type="ARBA" id="ARBA00023125"/>
    </source>
</evidence>
<proteinExistence type="predicted"/>
<dbReference type="InterPro" id="IPR011991">
    <property type="entry name" value="ArsR-like_HTH"/>
</dbReference>
<name>A0ABY6HVV6_9ARCH</name>
<dbReference type="EMBL" id="CP104013">
    <property type="protein sequence ID" value="UYP47649.1"/>
    <property type="molecule type" value="Genomic_DNA"/>
</dbReference>
<protein>
    <recommendedName>
        <fullName evidence="4">HTH arsR-type domain-containing protein</fullName>
    </recommendedName>
</protein>
<dbReference type="PANTHER" id="PTHR33154">
    <property type="entry name" value="TRANSCRIPTIONAL REGULATOR, ARSR FAMILY"/>
    <property type="match status" value="1"/>
</dbReference>
<evidence type="ECO:0000313" key="6">
    <source>
        <dbReference type="Proteomes" id="UP001208689"/>
    </source>
</evidence>
<dbReference type="Gene3D" id="1.10.10.10">
    <property type="entry name" value="Winged helix-like DNA-binding domain superfamily/Winged helix DNA-binding domain"/>
    <property type="match status" value="1"/>
</dbReference>
<feature type="domain" description="HTH arsR-type" evidence="4">
    <location>
        <begin position="27"/>
        <end position="105"/>
    </location>
</feature>
<keyword evidence="2" id="KW-0238">DNA-binding</keyword>
<dbReference type="InterPro" id="IPR036390">
    <property type="entry name" value="WH_DNA-bd_sf"/>
</dbReference>
<dbReference type="PRINTS" id="PR00778">
    <property type="entry name" value="HTHARSR"/>
</dbReference>
<evidence type="ECO:0000256" key="3">
    <source>
        <dbReference type="ARBA" id="ARBA00023163"/>
    </source>
</evidence>
<reference evidence="5" key="1">
    <citation type="submission" date="2022-09" db="EMBL/GenBank/DDBJ databases">
        <title>Actin cytoskeleton and complex cell architecture in an #Asgard archaeon.</title>
        <authorList>
            <person name="Ponce Toledo R.I."/>
            <person name="Schleper C."/>
            <person name="Rodrigues Oliveira T."/>
            <person name="Wollweber F."/>
            <person name="Xu J."/>
            <person name="Rittmann S."/>
            <person name="Klingl A."/>
            <person name="Pilhofer M."/>
        </authorList>
    </citation>
    <scope>NUCLEOTIDE SEQUENCE</scope>
    <source>
        <strain evidence="5">B-35</strain>
    </source>
</reference>